<keyword evidence="6" id="KW-1185">Reference proteome</keyword>
<accession>A0A066U9S4</accession>
<feature type="region of interest" description="Disordered" evidence="3">
    <location>
        <begin position="282"/>
        <end position="320"/>
    </location>
</feature>
<dbReference type="EMBL" id="JMQI01000016">
    <property type="protein sequence ID" value="KDN22602.1"/>
    <property type="molecule type" value="Genomic_DNA"/>
</dbReference>
<protein>
    <recommendedName>
        <fullName evidence="4">Ketoreductase domain-containing protein</fullName>
    </recommendedName>
</protein>
<sequence length="320" mass="33773">MHSRLKPPRTTGRVVLVVGATSGIGLAAAVAFAGRADNLVLVSRSAEALDAAEAACRRAGAGAVDTIAEDLTDPAAAARLVARTLERHGRIDVVVHTAAVMGYGSVEAMPAEVFTTVVDTAVHGTVHLARAVLPVLRSQRAGTFIGVNSLLGSITVPQMGAYAVSKWGQRAVLRTLQQETRDEPGVSVCIVSPGSINTPIYYRAANYTGHAARPPWPVLSPERVATAITRLADRPRRHVSVPIGPGNPLIISGFRLLPRLYDRLVGPLLRLAVLTRERVGPTAGTVHHPAPAGERVHGRWPAPAPEQETTMPSDTPVVHS</sequence>
<dbReference type="RefSeq" id="WP_063607784.1">
    <property type="nucleotide sequence ID" value="NZ_JMQI01000016.1"/>
</dbReference>
<evidence type="ECO:0000256" key="1">
    <source>
        <dbReference type="ARBA" id="ARBA00006484"/>
    </source>
</evidence>
<comment type="caution">
    <text evidence="5">The sequence shown here is derived from an EMBL/GenBank/DDBJ whole genome shotgun (WGS) entry which is preliminary data.</text>
</comment>
<dbReference type="InterPro" id="IPR036291">
    <property type="entry name" value="NAD(P)-bd_dom_sf"/>
</dbReference>
<evidence type="ECO:0000313" key="5">
    <source>
        <dbReference type="EMBL" id="KDN22602.1"/>
    </source>
</evidence>
<gene>
    <name evidence="5" type="ORF">DV20_08700</name>
</gene>
<dbReference type="Pfam" id="PF00106">
    <property type="entry name" value="adh_short"/>
    <property type="match status" value="1"/>
</dbReference>
<dbReference type="Gene3D" id="3.40.50.720">
    <property type="entry name" value="NAD(P)-binding Rossmann-like Domain"/>
    <property type="match status" value="1"/>
</dbReference>
<dbReference type="GO" id="GO:0016020">
    <property type="term" value="C:membrane"/>
    <property type="evidence" value="ECO:0007669"/>
    <property type="project" value="TreeGrafter"/>
</dbReference>
<dbReference type="STRING" id="287986.DV20_08700"/>
<name>A0A066U9S4_9PSEU</name>
<organism evidence="5 6">
    <name type="scientific">Amycolatopsis rifamycinica</name>
    <dbReference type="NCBI Taxonomy" id="287986"/>
    <lineage>
        <taxon>Bacteria</taxon>
        <taxon>Bacillati</taxon>
        <taxon>Actinomycetota</taxon>
        <taxon>Actinomycetes</taxon>
        <taxon>Pseudonocardiales</taxon>
        <taxon>Pseudonocardiaceae</taxon>
        <taxon>Amycolatopsis</taxon>
    </lineage>
</organism>
<dbReference type="PANTHER" id="PTHR44196:SF1">
    <property type="entry name" value="DEHYDROGENASE_REDUCTASE SDR FAMILY MEMBER 7B"/>
    <property type="match status" value="1"/>
</dbReference>
<evidence type="ECO:0000259" key="4">
    <source>
        <dbReference type="SMART" id="SM00822"/>
    </source>
</evidence>
<dbReference type="SUPFAM" id="SSF51735">
    <property type="entry name" value="NAD(P)-binding Rossmann-fold domains"/>
    <property type="match status" value="1"/>
</dbReference>
<feature type="domain" description="Ketoreductase" evidence="4">
    <location>
        <begin position="13"/>
        <end position="199"/>
    </location>
</feature>
<evidence type="ECO:0000256" key="3">
    <source>
        <dbReference type="SAM" id="MobiDB-lite"/>
    </source>
</evidence>
<dbReference type="PRINTS" id="PR00081">
    <property type="entry name" value="GDHRDH"/>
</dbReference>
<dbReference type="PANTHER" id="PTHR44196">
    <property type="entry name" value="DEHYDROGENASE/REDUCTASE SDR FAMILY MEMBER 7B"/>
    <property type="match status" value="1"/>
</dbReference>
<proteinExistence type="inferred from homology"/>
<dbReference type="AlphaFoldDB" id="A0A066U9S4"/>
<dbReference type="InterPro" id="IPR057326">
    <property type="entry name" value="KR_dom"/>
</dbReference>
<reference evidence="5 6" key="1">
    <citation type="submission" date="2014-05" db="EMBL/GenBank/DDBJ databases">
        <title>Draft genome sequence of Amycolatopsis rifamycinica DSM 46095.</title>
        <authorList>
            <person name="Lal R."/>
            <person name="Saxena A."/>
            <person name="Kumari R."/>
            <person name="Mukherjee U."/>
            <person name="Singh P."/>
            <person name="Sangwan N."/>
            <person name="Mahato N.K."/>
        </authorList>
    </citation>
    <scope>NUCLEOTIDE SEQUENCE [LARGE SCALE GENOMIC DNA]</scope>
    <source>
        <strain evidence="5 6">DSM 46095</strain>
    </source>
</reference>
<dbReference type="InterPro" id="IPR002347">
    <property type="entry name" value="SDR_fam"/>
</dbReference>
<dbReference type="GO" id="GO:0016491">
    <property type="term" value="F:oxidoreductase activity"/>
    <property type="evidence" value="ECO:0007669"/>
    <property type="project" value="UniProtKB-KW"/>
</dbReference>
<dbReference type="eggNOG" id="COG0300">
    <property type="taxonomic scope" value="Bacteria"/>
</dbReference>
<dbReference type="OrthoDB" id="5242868at2"/>
<comment type="similarity">
    <text evidence="1">Belongs to the short-chain dehydrogenases/reductases (SDR) family.</text>
</comment>
<evidence type="ECO:0000313" key="6">
    <source>
        <dbReference type="Proteomes" id="UP000027345"/>
    </source>
</evidence>
<evidence type="ECO:0000256" key="2">
    <source>
        <dbReference type="ARBA" id="ARBA00023002"/>
    </source>
</evidence>
<dbReference type="Proteomes" id="UP000027345">
    <property type="component" value="Unassembled WGS sequence"/>
</dbReference>
<keyword evidence="2" id="KW-0560">Oxidoreductase</keyword>
<dbReference type="SMART" id="SM00822">
    <property type="entry name" value="PKS_KR"/>
    <property type="match status" value="1"/>
</dbReference>